<protein>
    <recommendedName>
        <fullName evidence="2">cyclic-guanylate-specific phosphodiesterase</fullName>
        <ecNumber evidence="2">3.1.4.52</ecNumber>
    </recommendedName>
</protein>
<evidence type="ECO:0000256" key="3">
    <source>
        <dbReference type="ARBA" id="ARBA00022475"/>
    </source>
</evidence>
<evidence type="ECO:0000256" key="5">
    <source>
        <dbReference type="ARBA" id="ARBA00022692"/>
    </source>
</evidence>
<dbReference type="EMBL" id="JACFYJ010000051">
    <property type="protein sequence ID" value="MEI6000477.1"/>
    <property type="molecule type" value="Genomic_DNA"/>
</dbReference>
<dbReference type="SMART" id="SM00052">
    <property type="entry name" value="EAL"/>
    <property type="match status" value="1"/>
</dbReference>
<proteinExistence type="predicted"/>
<dbReference type="InterPro" id="IPR050706">
    <property type="entry name" value="Cyclic-di-GMP_PDE-like"/>
</dbReference>
<comment type="caution">
    <text evidence="12">The sequence shown here is derived from an EMBL/GenBank/DDBJ whole genome shotgun (WGS) entry which is preliminary data.</text>
</comment>
<comment type="subcellular location">
    <subcellularLocation>
        <location evidence="1">Cell membrane</location>
        <topology evidence="1">Multi-pass membrane protein</topology>
    </subcellularLocation>
</comment>
<feature type="transmembrane region" description="Helical" evidence="10">
    <location>
        <begin position="221"/>
        <end position="245"/>
    </location>
</feature>
<keyword evidence="5 10" id="KW-0812">Transmembrane</keyword>
<dbReference type="PANTHER" id="PTHR33121">
    <property type="entry name" value="CYCLIC DI-GMP PHOSPHODIESTERASE PDEF"/>
    <property type="match status" value="1"/>
</dbReference>
<keyword evidence="6" id="KW-0378">Hydrolase</keyword>
<keyword evidence="3" id="KW-1003">Cell membrane</keyword>
<keyword evidence="7 10" id="KW-1133">Transmembrane helix</keyword>
<dbReference type="SUPFAM" id="SSF141868">
    <property type="entry name" value="EAL domain-like"/>
    <property type="match status" value="1"/>
</dbReference>
<evidence type="ECO:0000313" key="12">
    <source>
        <dbReference type="EMBL" id="MEI6000477.1"/>
    </source>
</evidence>
<comment type="catalytic activity">
    <reaction evidence="9">
        <text>3',3'-c-di-GMP + H2O = 5'-phosphoguanylyl(3'-&gt;5')guanosine + H(+)</text>
        <dbReference type="Rhea" id="RHEA:24902"/>
        <dbReference type="ChEBI" id="CHEBI:15377"/>
        <dbReference type="ChEBI" id="CHEBI:15378"/>
        <dbReference type="ChEBI" id="CHEBI:58754"/>
        <dbReference type="ChEBI" id="CHEBI:58805"/>
        <dbReference type="EC" id="3.1.4.52"/>
    </reaction>
</comment>
<evidence type="ECO:0000256" key="7">
    <source>
        <dbReference type="ARBA" id="ARBA00022989"/>
    </source>
</evidence>
<dbReference type="Gene3D" id="3.20.20.450">
    <property type="entry name" value="EAL domain"/>
    <property type="match status" value="1"/>
</dbReference>
<evidence type="ECO:0000256" key="10">
    <source>
        <dbReference type="SAM" id="Phobius"/>
    </source>
</evidence>
<evidence type="ECO:0000256" key="4">
    <source>
        <dbReference type="ARBA" id="ARBA00022636"/>
    </source>
</evidence>
<dbReference type="Proteomes" id="UP001386437">
    <property type="component" value="Unassembled WGS sequence"/>
</dbReference>
<organism evidence="12 13">
    <name type="scientific">Paraburkholderia bengalensis</name>
    <dbReference type="NCBI Taxonomy" id="2747562"/>
    <lineage>
        <taxon>Bacteria</taxon>
        <taxon>Pseudomonadati</taxon>
        <taxon>Pseudomonadota</taxon>
        <taxon>Betaproteobacteria</taxon>
        <taxon>Burkholderiales</taxon>
        <taxon>Burkholderiaceae</taxon>
        <taxon>Paraburkholderia</taxon>
    </lineage>
</organism>
<feature type="domain" description="EAL" evidence="11">
    <location>
        <begin position="247"/>
        <end position="496"/>
    </location>
</feature>
<evidence type="ECO:0000256" key="6">
    <source>
        <dbReference type="ARBA" id="ARBA00022801"/>
    </source>
</evidence>
<evidence type="ECO:0000256" key="2">
    <source>
        <dbReference type="ARBA" id="ARBA00012282"/>
    </source>
</evidence>
<evidence type="ECO:0000256" key="9">
    <source>
        <dbReference type="ARBA" id="ARBA00034290"/>
    </source>
</evidence>
<dbReference type="PROSITE" id="PS50883">
    <property type="entry name" value="EAL"/>
    <property type="match status" value="1"/>
</dbReference>
<evidence type="ECO:0000256" key="8">
    <source>
        <dbReference type="ARBA" id="ARBA00023136"/>
    </source>
</evidence>
<name>A0ABU8IYI7_9BURK</name>
<dbReference type="Pfam" id="PF12792">
    <property type="entry name" value="CSS-motif"/>
    <property type="match status" value="1"/>
</dbReference>
<gene>
    <name evidence="12" type="ORF">H3V53_25765</name>
</gene>
<dbReference type="PANTHER" id="PTHR33121:SF79">
    <property type="entry name" value="CYCLIC DI-GMP PHOSPHODIESTERASE PDED-RELATED"/>
    <property type="match status" value="1"/>
</dbReference>
<dbReference type="InterPro" id="IPR001633">
    <property type="entry name" value="EAL_dom"/>
</dbReference>
<dbReference type="CDD" id="cd01948">
    <property type="entry name" value="EAL"/>
    <property type="match status" value="1"/>
</dbReference>
<keyword evidence="4" id="KW-0973">c-di-GMP</keyword>
<dbReference type="InterPro" id="IPR035919">
    <property type="entry name" value="EAL_sf"/>
</dbReference>
<dbReference type="Pfam" id="PF00563">
    <property type="entry name" value="EAL"/>
    <property type="match status" value="1"/>
</dbReference>
<keyword evidence="8 10" id="KW-0472">Membrane</keyword>
<accession>A0ABU8IYI7</accession>
<sequence>MICGVCIVVAAVIWARHAADAAVREREGPIASDMVESIDRMLDNVVSRQQSALSALPGQRCAPIQQRLTELQTYVQYVRSINLVAKGRLYCSSSMGRIDIPLSVYLPREPSGITIDLIAGTPFQPQAPVMSLYVPTGKVEGLLYVVEVTYLADALAHGVRYEAEQVVLVVPGAPALNDRRALIAADAAAALRGTRASSPRWAFSVVVVAAPAFVAQTHWKYGALAGAAAVLLNLLIGAGYLIAFAPRRLLLSSVRRALRHGQLHVAYQPVVEIATRRIVGVEALIRWTHPRWGSVSPAIFMAEVERSRLLPAVTRFMLQRATAEIVQKTDIRPLRIAINVAPMDLERKDFAADVLAAQRTLPDDIMLILEVTERFLLDKHARNERIFNLLKAHGVRFAIDDFGTQHSNLDLLGRFPFDYVKIDGQFVRQVDREGGELIRAIAAVSKHYGMEVIAEGVETQTQHEALRSLGIPFGQGYFYQRPLPVSQLFADTAPSPINPARTRVTP</sequence>
<evidence type="ECO:0000313" key="13">
    <source>
        <dbReference type="Proteomes" id="UP001386437"/>
    </source>
</evidence>
<reference evidence="12 13" key="1">
    <citation type="journal article" date="2022" name="Arch. Microbiol.">
        <title>Paraburkholderia bengalensis sp. nov. isolated from roots of Oryza sativa, IR64.</title>
        <authorList>
            <person name="Nag P."/>
            <person name="Mondal N."/>
            <person name="Sarkar J."/>
            <person name="Das S."/>
        </authorList>
    </citation>
    <scope>NUCLEOTIDE SEQUENCE [LARGE SCALE GENOMIC DNA]</scope>
    <source>
        <strain evidence="12 13">IR64_4_BI</strain>
    </source>
</reference>
<keyword evidence="13" id="KW-1185">Reference proteome</keyword>
<dbReference type="InterPro" id="IPR024744">
    <property type="entry name" value="CSS-motif_dom"/>
</dbReference>
<evidence type="ECO:0000259" key="11">
    <source>
        <dbReference type="PROSITE" id="PS50883"/>
    </source>
</evidence>
<evidence type="ECO:0000256" key="1">
    <source>
        <dbReference type="ARBA" id="ARBA00004651"/>
    </source>
</evidence>
<dbReference type="EC" id="3.1.4.52" evidence="2"/>